<evidence type="ECO:0000313" key="19">
    <source>
        <dbReference type="Proteomes" id="UP001212152"/>
    </source>
</evidence>
<dbReference type="Pfam" id="PF09451">
    <property type="entry name" value="ATG27"/>
    <property type="match status" value="1"/>
</dbReference>
<keyword evidence="6 15" id="KW-0812">Transmembrane</keyword>
<keyword evidence="11" id="KW-0496">Mitochondrion</keyword>
<evidence type="ECO:0000256" key="7">
    <source>
        <dbReference type="ARBA" id="ARBA00022729"/>
    </source>
</evidence>
<name>A0AAD5XLG6_9FUNG</name>
<comment type="caution">
    <text evidence="18">The sequence shown here is derived from an EMBL/GenBank/DDBJ whole genome shotgun (WGS) entry which is preliminary data.</text>
</comment>
<dbReference type="PROSITE" id="PS51914">
    <property type="entry name" value="MRH"/>
    <property type="match status" value="1"/>
</dbReference>
<dbReference type="AlphaFoldDB" id="A0AAD5XLG6"/>
<keyword evidence="7 16" id="KW-0732">Signal</keyword>
<evidence type="ECO:0000256" key="3">
    <source>
        <dbReference type="ARBA" id="ARBA00004614"/>
    </source>
</evidence>
<comment type="subcellular location">
    <subcellularLocation>
        <location evidence="2">Cytoplasmic vesicle membrane</location>
        <topology evidence="2">Single-pass type I membrane protein</topology>
    </subcellularLocation>
    <subcellularLocation>
        <location evidence="3">Golgi apparatus membrane</location>
        <topology evidence="3">Single-pass type I membrane protein</topology>
    </subcellularLocation>
    <subcellularLocation>
        <location evidence="1">Mitochondrion membrane</location>
        <topology evidence="1">Single-pass membrane protein</topology>
    </subcellularLocation>
</comment>
<keyword evidence="12 15" id="KW-0472">Membrane</keyword>
<feature type="domain" description="MRH" evidence="17">
    <location>
        <begin position="26"/>
        <end position="172"/>
    </location>
</feature>
<keyword evidence="10" id="KW-0333">Golgi apparatus</keyword>
<feature type="transmembrane region" description="Helical" evidence="15">
    <location>
        <begin position="197"/>
        <end position="221"/>
    </location>
</feature>
<evidence type="ECO:0000256" key="5">
    <source>
        <dbReference type="ARBA" id="ARBA00013776"/>
    </source>
</evidence>
<keyword evidence="8 15" id="KW-1133">Transmembrane helix</keyword>
<evidence type="ECO:0000256" key="16">
    <source>
        <dbReference type="SAM" id="SignalP"/>
    </source>
</evidence>
<dbReference type="GO" id="GO:0006914">
    <property type="term" value="P:autophagy"/>
    <property type="evidence" value="ECO:0007669"/>
    <property type="project" value="UniProtKB-KW"/>
</dbReference>
<sequence length="264" mass="29197">MVAKHWRLWLIASLAIATHAAPTDPYDCKNIPGHGRTFDLSGPDFPVEITEEKAVSTKVLTVWGNACAPLTTARLPEEAKEECPTGTWFCELEKYKSKQNGTELLTNVRQFAKAAPEVRLREAEVDLLFVNGERSVNVSFRCAEGLPVASWAQSTDPNVVTIIYKTKSACAAGTPDPNPSPAPPANGSDESMSGWGVFWMLLFVASLAYCVIGSAYNYSVFRVRSFPDILPHWPIWAVLLAQGWDLIATLWERVTSRGRNYVHL</sequence>
<evidence type="ECO:0000256" key="1">
    <source>
        <dbReference type="ARBA" id="ARBA00004304"/>
    </source>
</evidence>
<comment type="similarity">
    <text evidence="4">Belongs to the ATG27 family.</text>
</comment>
<keyword evidence="14" id="KW-0968">Cytoplasmic vesicle</keyword>
<feature type="signal peptide" evidence="16">
    <location>
        <begin position="1"/>
        <end position="20"/>
    </location>
</feature>
<dbReference type="InterPro" id="IPR044865">
    <property type="entry name" value="MRH_dom"/>
</dbReference>
<evidence type="ECO:0000256" key="8">
    <source>
        <dbReference type="ARBA" id="ARBA00022989"/>
    </source>
</evidence>
<dbReference type="GO" id="GO:0000139">
    <property type="term" value="C:Golgi membrane"/>
    <property type="evidence" value="ECO:0007669"/>
    <property type="project" value="UniProtKB-SubCell"/>
</dbReference>
<keyword evidence="13" id="KW-1015">Disulfide bond</keyword>
<evidence type="ECO:0000256" key="11">
    <source>
        <dbReference type="ARBA" id="ARBA00023128"/>
    </source>
</evidence>
<proteinExistence type="inferred from homology"/>
<gene>
    <name evidence="18" type="ORF">HDU87_001146</name>
</gene>
<dbReference type="InterPro" id="IPR018939">
    <property type="entry name" value="Autophagy-rel_prot_27"/>
</dbReference>
<evidence type="ECO:0000259" key="17">
    <source>
        <dbReference type="PROSITE" id="PS51914"/>
    </source>
</evidence>
<dbReference type="GO" id="GO:0030659">
    <property type="term" value="C:cytoplasmic vesicle membrane"/>
    <property type="evidence" value="ECO:0007669"/>
    <property type="project" value="UniProtKB-SubCell"/>
</dbReference>
<keyword evidence="19" id="KW-1185">Reference proteome</keyword>
<reference evidence="18" key="1">
    <citation type="submission" date="2020-05" db="EMBL/GenBank/DDBJ databases">
        <title>Phylogenomic resolution of chytrid fungi.</title>
        <authorList>
            <person name="Stajich J.E."/>
            <person name="Amses K."/>
            <person name="Simmons R."/>
            <person name="Seto K."/>
            <person name="Myers J."/>
            <person name="Bonds A."/>
            <person name="Quandt C.A."/>
            <person name="Barry K."/>
            <person name="Liu P."/>
            <person name="Grigoriev I."/>
            <person name="Longcore J.E."/>
            <person name="James T.Y."/>
        </authorList>
    </citation>
    <scope>NUCLEOTIDE SEQUENCE</scope>
    <source>
        <strain evidence="18">JEL0379</strain>
    </source>
</reference>
<evidence type="ECO:0000256" key="6">
    <source>
        <dbReference type="ARBA" id="ARBA00022692"/>
    </source>
</evidence>
<evidence type="ECO:0000256" key="4">
    <source>
        <dbReference type="ARBA" id="ARBA00005363"/>
    </source>
</evidence>
<protein>
    <recommendedName>
        <fullName evidence="5">Autophagy-related protein 27</fullName>
    </recommendedName>
</protein>
<feature type="chain" id="PRO_5041961337" description="Autophagy-related protein 27" evidence="16">
    <location>
        <begin position="21"/>
        <end position="264"/>
    </location>
</feature>
<evidence type="ECO:0000256" key="15">
    <source>
        <dbReference type="SAM" id="Phobius"/>
    </source>
</evidence>
<organism evidence="18 19">
    <name type="scientific">Geranomyces variabilis</name>
    <dbReference type="NCBI Taxonomy" id="109894"/>
    <lineage>
        <taxon>Eukaryota</taxon>
        <taxon>Fungi</taxon>
        <taxon>Fungi incertae sedis</taxon>
        <taxon>Chytridiomycota</taxon>
        <taxon>Chytridiomycota incertae sedis</taxon>
        <taxon>Chytridiomycetes</taxon>
        <taxon>Spizellomycetales</taxon>
        <taxon>Powellomycetaceae</taxon>
        <taxon>Geranomyces</taxon>
    </lineage>
</organism>
<keyword evidence="9" id="KW-0072">Autophagy</keyword>
<evidence type="ECO:0000256" key="12">
    <source>
        <dbReference type="ARBA" id="ARBA00023136"/>
    </source>
</evidence>
<evidence type="ECO:0000256" key="2">
    <source>
        <dbReference type="ARBA" id="ARBA00004358"/>
    </source>
</evidence>
<dbReference type="Proteomes" id="UP001212152">
    <property type="component" value="Unassembled WGS sequence"/>
</dbReference>
<evidence type="ECO:0000313" key="18">
    <source>
        <dbReference type="EMBL" id="KAJ3168415.1"/>
    </source>
</evidence>
<dbReference type="Gene3D" id="2.70.130.10">
    <property type="entry name" value="Mannose-6-phosphate receptor binding domain"/>
    <property type="match status" value="1"/>
</dbReference>
<evidence type="ECO:0000256" key="14">
    <source>
        <dbReference type="ARBA" id="ARBA00023329"/>
    </source>
</evidence>
<accession>A0AAD5XLG6</accession>
<feature type="transmembrane region" description="Helical" evidence="15">
    <location>
        <begin position="233"/>
        <end position="251"/>
    </location>
</feature>
<evidence type="ECO:0000256" key="10">
    <source>
        <dbReference type="ARBA" id="ARBA00023034"/>
    </source>
</evidence>
<dbReference type="EMBL" id="JADGJQ010000120">
    <property type="protein sequence ID" value="KAJ3168415.1"/>
    <property type="molecule type" value="Genomic_DNA"/>
</dbReference>
<evidence type="ECO:0000256" key="9">
    <source>
        <dbReference type="ARBA" id="ARBA00023006"/>
    </source>
</evidence>
<evidence type="ECO:0000256" key="13">
    <source>
        <dbReference type="ARBA" id="ARBA00023157"/>
    </source>
</evidence>
<dbReference type="GO" id="GO:0031966">
    <property type="term" value="C:mitochondrial membrane"/>
    <property type="evidence" value="ECO:0007669"/>
    <property type="project" value="UniProtKB-SubCell"/>
</dbReference>
<dbReference type="InterPro" id="IPR009011">
    <property type="entry name" value="Man6P_isomerase_rcpt-bd_dom_sf"/>
</dbReference>